<protein>
    <submittedName>
        <fullName evidence="2">CTD22</fullName>
    </submittedName>
</protein>
<dbReference type="SUPFAM" id="SSF46938">
    <property type="entry name" value="CRAL/TRIO N-terminal domain"/>
    <property type="match status" value="1"/>
</dbReference>
<dbReference type="Pfam" id="PF00650">
    <property type="entry name" value="CRAL_TRIO"/>
    <property type="match status" value="1"/>
</dbReference>
<organism evidence="2">
    <name type="scientific">Heliconius melpomene</name>
    <name type="common">Postman butterfly</name>
    <dbReference type="NCBI Taxonomy" id="34740"/>
    <lineage>
        <taxon>Eukaryota</taxon>
        <taxon>Metazoa</taxon>
        <taxon>Ecdysozoa</taxon>
        <taxon>Arthropoda</taxon>
        <taxon>Hexapoda</taxon>
        <taxon>Insecta</taxon>
        <taxon>Pterygota</taxon>
        <taxon>Neoptera</taxon>
        <taxon>Endopterygota</taxon>
        <taxon>Lepidoptera</taxon>
        <taxon>Glossata</taxon>
        <taxon>Ditrysia</taxon>
        <taxon>Papilionoidea</taxon>
        <taxon>Nymphalidae</taxon>
        <taxon>Heliconiinae</taxon>
        <taxon>Heliconiini</taxon>
        <taxon>Heliconius</taxon>
    </lineage>
</organism>
<dbReference type="AlphaFoldDB" id="A0A2H4RMP8"/>
<reference evidence="2" key="1">
    <citation type="journal article" date="2017" name="Genome Biol. Evol.">
        <title>Copy Number Variation and Expression Analysis Reveals a Nonorthologous Pinta Gene Family Member Involved in Butterfly Vision.</title>
        <authorList>
            <person name="Macias-Munoz A."/>
            <person name="McCulloch K.J."/>
            <person name="Briscoe A.D."/>
        </authorList>
    </citation>
    <scope>NUCLEOTIDE SEQUENCE</scope>
</reference>
<dbReference type="SUPFAM" id="SSF52087">
    <property type="entry name" value="CRAL/TRIO domain"/>
    <property type="match status" value="1"/>
</dbReference>
<sequence length="313" mass="36113">MEFIPKNDILEFRPNTLVEVRKLYNLDKPGRMQDAINILNEWVQKQSHFKKKDFSSFYLETAIVACKGSIEKAKSQIDKICTMRTLLPQFFGDYNIKNDFGRLNEVAKVVMLPKLTEDFYRIYLCKFKGPPHDSSEFMSFYRANIILAEYLKIHDYLSGFMIIIDYSDVNLMDYVSKINPVELRQAMSIYIEGYGMKIKAIHIISPSKLIESLVTIMKQVLSPKVAGRINVHKSVEELRKVVPKSVLPKDYEGEEKSIQELQDQWLDILSSEENLNNLRDMNAAATDEAFRSTDTFSEQCAGMPGTFRLLSVD</sequence>
<dbReference type="InterPro" id="IPR001251">
    <property type="entry name" value="CRAL-TRIO_dom"/>
</dbReference>
<dbReference type="Gene3D" id="3.40.525.10">
    <property type="entry name" value="CRAL-TRIO lipid binding domain"/>
    <property type="match status" value="1"/>
</dbReference>
<dbReference type="PROSITE" id="PS50191">
    <property type="entry name" value="CRAL_TRIO"/>
    <property type="match status" value="1"/>
</dbReference>
<evidence type="ECO:0000259" key="1">
    <source>
        <dbReference type="PROSITE" id="PS50191"/>
    </source>
</evidence>
<name>A0A2H4RMP8_HELME</name>
<accession>A0A2H4RMP8</accession>
<evidence type="ECO:0000313" key="2">
    <source>
        <dbReference type="EMBL" id="ATY51911.1"/>
    </source>
</evidence>
<dbReference type="InterPro" id="IPR036273">
    <property type="entry name" value="CRAL/TRIO_N_dom_sf"/>
</dbReference>
<dbReference type="EMBL" id="MG434605">
    <property type="protein sequence ID" value="ATY51911.1"/>
    <property type="molecule type" value="mRNA"/>
</dbReference>
<dbReference type="PANTHER" id="PTHR10174:SF222">
    <property type="entry name" value="GH10083P-RELATED"/>
    <property type="match status" value="1"/>
</dbReference>
<dbReference type="GO" id="GO:1902936">
    <property type="term" value="F:phosphatidylinositol bisphosphate binding"/>
    <property type="evidence" value="ECO:0007669"/>
    <property type="project" value="TreeGrafter"/>
</dbReference>
<proteinExistence type="evidence at transcript level"/>
<dbReference type="GO" id="GO:0016020">
    <property type="term" value="C:membrane"/>
    <property type="evidence" value="ECO:0007669"/>
    <property type="project" value="TreeGrafter"/>
</dbReference>
<dbReference type="PRINTS" id="PR00180">
    <property type="entry name" value="CRETINALDHBP"/>
</dbReference>
<dbReference type="CDD" id="cd00170">
    <property type="entry name" value="SEC14"/>
    <property type="match status" value="1"/>
</dbReference>
<feature type="domain" description="CRAL-TRIO" evidence="1">
    <location>
        <begin position="100"/>
        <end position="259"/>
    </location>
</feature>
<dbReference type="PANTHER" id="PTHR10174">
    <property type="entry name" value="ALPHA-TOCOPHEROL TRANSFER PROTEIN-RELATED"/>
    <property type="match status" value="1"/>
</dbReference>
<dbReference type="InterPro" id="IPR036865">
    <property type="entry name" value="CRAL-TRIO_dom_sf"/>
</dbReference>
<dbReference type="Gene3D" id="1.20.5.1200">
    <property type="entry name" value="Alpha-tocopherol transfer"/>
    <property type="match status" value="1"/>
</dbReference>